<name>A0ACC0GEJ9_9ERIC</name>
<organism evidence="1 2">
    <name type="scientific">Camellia lanceoleosa</name>
    <dbReference type="NCBI Taxonomy" id="1840588"/>
    <lineage>
        <taxon>Eukaryota</taxon>
        <taxon>Viridiplantae</taxon>
        <taxon>Streptophyta</taxon>
        <taxon>Embryophyta</taxon>
        <taxon>Tracheophyta</taxon>
        <taxon>Spermatophyta</taxon>
        <taxon>Magnoliopsida</taxon>
        <taxon>eudicotyledons</taxon>
        <taxon>Gunneridae</taxon>
        <taxon>Pentapetalae</taxon>
        <taxon>asterids</taxon>
        <taxon>Ericales</taxon>
        <taxon>Theaceae</taxon>
        <taxon>Camellia</taxon>
    </lineage>
</organism>
<sequence>MEAEMGLMRRIPPKHMETALSALLSLLPDHSSHLLSQVDQPLQVLISHVIFNRCSSSNGRHGFLQGGRSFSARLSSARSLSLLPSTSDRPESVIDKEAKGRLSRESCSGDIESMPFIEALGQFSAVWSFYSFAIPGKHFSQYTLGRKASQVYIIDFGLAKRYCDPTTSRHIPYRHTSDNQVHA</sequence>
<dbReference type="Proteomes" id="UP001060215">
    <property type="component" value="Chromosome 10"/>
</dbReference>
<evidence type="ECO:0000313" key="1">
    <source>
        <dbReference type="EMBL" id="KAI7999048.1"/>
    </source>
</evidence>
<accession>A0ACC0GEJ9</accession>
<proteinExistence type="predicted"/>
<reference evidence="1 2" key="1">
    <citation type="journal article" date="2022" name="Plant J.">
        <title>Chromosome-level genome of Camellia lanceoleosa provides a valuable resource for understanding genome evolution and self-incompatibility.</title>
        <authorList>
            <person name="Gong W."/>
            <person name="Xiao S."/>
            <person name="Wang L."/>
            <person name="Liao Z."/>
            <person name="Chang Y."/>
            <person name="Mo W."/>
            <person name="Hu G."/>
            <person name="Li W."/>
            <person name="Zhao G."/>
            <person name="Zhu H."/>
            <person name="Hu X."/>
            <person name="Ji K."/>
            <person name="Xiang X."/>
            <person name="Song Q."/>
            <person name="Yuan D."/>
            <person name="Jin S."/>
            <person name="Zhang L."/>
        </authorList>
    </citation>
    <scope>NUCLEOTIDE SEQUENCE [LARGE SCALE GENOMIC DNA]</scope>
    <source>
        <strain evidence="1">SQ_2022a</strain>
    </source>
</reference>
<protein>
    <submittedName>
        <fullName evidence="1">F-actin-capping protein subunit beta</fullName>
    </submittedName>
</protein>
<evidence type="ECO:0000313" key="2">
    <source>
        <dbReference type="Proteomes" id="UP001060215"/>
    </source>
</evidence>
<keyword evidence="2" id="KW-1185">Reference proteome</keyword>
<comment type="caution">
    <text evidence="1">The sequence shown here is derived from an EMBL/GenBank/DDBJ whole genome shotgun (WGS) entry which is preliminary data.</text>
</comment>
<dbReference type="EMBL" id="CM045767">
    <property type="protein sequence ID" value="KAI7999048.1"/>
    <property type="molecule type" value="Genomic_DNA"/>
</dbReference>
<gene>
    <name evidence="1" type="ORF">LOK49_LG10G02786</name>
</gene>